<feature type="transmembrane region" description="Helical" evidence="7">
    <location>
        <begin position="12"/>
        <end position="31"/>
    </location>
</feature>
<reference evidence="8 9" key="1">
    <citation type="submission" date="2016-09" db="EMBL/GenBank/DDBJ databases">
        <title>Genome Sequence of the Lactobacillus fermentum strain NCC2970 (CNCM I-5068).</title>
        <authorList>
            <person name="Barretto C."/>
            <person name="Ngom-Bru C."/>
            <person name="Genevaz A."/>
            <person name="Fournier C."/>
            <person name="Moine D."/>
            <person name="Kassam M."/>
            <person name="Iltis A."/>
            <person name="Sagory-Zalkind P."/>
            <person name="Faucherand G."/>
            <person name="Descombes P."/>
            <person name="Duboux S."/>
        </authorList>
    </citation>
    <scope>NUCLEOTIDE SEQUENCE [LARGE SCALE GENOMIC DNA]</scope>
    <source>
        <strain evidence="8 9">NCC2970</strain>
    </source>
</reference>
<organism evidence="8 9">
    <name type="scientific">Limosilactobacillus fermentum</name>
    <name type="common">Lactobacillus fermentum</name>
    <dbReference type="NCBI Taxonomy" id="1613"/>
    <lineage>
        <taxon>Bacteria</taxon>
        <taxon>Bacillati</taxon>
        <taxon>Bacillota</taxon>
        <taxon>Bacilli</taxon>
        <taxon>Lactobacillales</taxon>
        <taxon>Lactobacillaceae</taxon>
        <taxon>Limosilactobacillus</taxon>
    </lineage>
</organism>
<keyword evidence="4 7" id="KW-1133">Transmembrane helix</keyword>
<dbReference type="Proteomes" id="UP000094714">
    <property type="component" value="Chromosome"/>
</dbReference>
<comment type="similarity">
    <text evidence="2 6">Belongs to the ABC-3 integral membrane protein family.</text>
</comment>
<name>A0A1D7ZXC9_LIMFE</name>
<evidence type="ECO:0000256" key="3">
    <source>
        <dbReference type="ARBA" id="ARBA00022692"/>
    </source>
</evidence>
<feature type="transmembrane region" description="Helical" evidence="7">
    <location>
        <begin position="51"/>
        <end position="74"/>
    </location>
</feature>
<feature type="transmembrane region" description="Helical" evidence="7">
    <location>
        <begin position="129"/>
        <end position="147"/>
    </location>
</feature>
<keyword evidence="6" id="KW-0813">Transport</keyword>
<dbReference type="PANTHER" id="PTHR30477">
    <property type="entry name" value="ABC-TRANSPORTER METAL-BINDING PROTEIN"/>
    <property type="match status" value="1"/>
</dbReference>
<dbReference type="SUPFAM" id="SSF81345">
    <property type="entry name" value="ABC transporter involved in vitamin B12 uptake, BtuC"/>
    <property type="match status" value="1"/>
</dbReference>
<dbReference type="GO" id="GO:0055085">
    <property type="term" value="P:transmembrane transport"/>
    <property type="evidence" value="ECO:0007669"/>
    <property type="project" value="InterPro"/>
</dbReference>
<feature type="transmembrane region" description="Helical" evidence="7">
    <location>
        <begin position="241"/>
        <end position="259"/>
    </location>
</feature>
<accession>A0A1D7ZXC9</accession>
<evidence type="ECO:0000256" key="7">
    <source>
        <dbReference type="SAM" id="Phobius"/>
    </source>
</evidence>
<dbReference type="EMBL" id="CP017151">
    <property type="protein sequence ID" value="AOR74533.1"/>
    <property type="molecule type" value="Genomic_DNA"/>
</dbReference>
<dbReference type="GO" id="GO:0043190">
    <property type="term" value="C:ATP-binding cassette (ABC) transporter complex"/>
    <property type="evidence" value="ECO:0007669"/>
    <property type="project" value="InterPro"/>
</dbReference>
<evidence type="ECO:0000256" key="1">
    <source>
        <dbReference type="ARBA" id="ARBA00004141"/>
    </source>
</evidence>
<evidence type="ECO:0000256" key="2">
    <source>
        <dbReference type="ARBA" id="ARBA00008034"/>
    </source>
</evidence>
<proteinExistence type="inferred from homology"/>
<dbReference type="Pfam" id="PF00950">
    <property type="entry name" value="ABC-3"/>
    <property type="match status" value="1"/>
</dbReference>
<feature type="transmembrane region" description="Helical" evidence="7">
    <location>
        <begin position="216"/>
        <end position="235"/>
    </location>
</feature>
<dbReference type="InterPro" id="IPR001626">
    <property type="entry name" value="ABC_TroCD"/>
</dbReference>
<evidence type="ECO:0000256" key="4">
    <source>
        <dbReference type="ARBA" id="ARBA00022989"/>
    </source>
</evidence>
<dbReference type="Gene3D" id="1.10.3470.10">
    <property type="entry name" value="ABC transporter involved in vitamin B12 uptake, BtuC"/>
    <property type="match status" value="1"/>
</dbReference>
<feature type="transmembrane region" description="Helical" evidence="7">
    <location>
        <begin position="192"/>
        <end position="209"/>
    </location>
</feature>
<feature type="transmembrane region" description="Helical" evidence="7">
    <location>
        <begin position="86"/>
        <end position="105"/>
    </location>
</feature>
<dbReference type="PANTHER" id="PTHR30477:SF13">
    <property type="entry name" value="IRON TRANSPORT SYSTEM MEMBRANE PROTEIN HI_0360-RELATED"/>
    <property type="match status" value="1"/>
</dbReference>
<dbReference type="PATRIC" id="fig|1613.112.peg.1135"/>
<evidence type="ECO:0000313" key="8">
    <source>
        <dbReference type="EMBL" id="AOR74533.1"/>
    </source>
</evidence>
<gene>
    <name evidence="8" type="ORF">LACFE_CDS1078</name>
</gene>
<protein>
    <submittedName>
        <fullName evidence="8">Zinc/iron ABC transporter permease</fullName>
    </submittedName>
</protein>
<evidence type="ECO:0000256" key="5">
    <source>
        <dbReference type="ARBA" id="ARBA00023136"/>
    </source>
</evidence>
<evidence type="ECO:0000313" key="9">
    <source>
        <dbReference type="Proteomes" id="UP000094714"/>
    </source>
</evidence>
<keyword evidence="3 6" id="KW-0812">Transmembrane</keyword>
<dbReference type="AlphaFoldDB" id="A0A1D7ZXC9"/>
<evidence type="ECO:0000256" key="6">
    <source>
        <dbReference type="RuleBase" id="RU003943"/>
    </source>
</evidence>
<sequence length="265" mass="28642">MMFELSFMRYAFIASTFIAIVSGVIGVFVVARRMSFLTHTLSEIGFAGASFAVFAGWQALNGMLLFTMLSSVMVGQMSIKESRREAVISAVSALFIGLGILFLSLSNQTASSATSILFGSVVGISKREVWQLVLLSLLVLAVVFLMYRRLKFDSFDPVGARVNGVNGTLVSVTFLILVALSVSVAAQIVGSLLIFILLTLPAAAAKYYATGTAKMIGLAILFALLGTWLGLYLGYVTNWPISFFIAVIEVVIYVSALYYHHRVVA</sequence>
<keyword evidence="5 7" id="KW-0472">Membrane</keyword>
<dbReference type="InterPro" id="IPR037294">
    <property type="entry name" value="ABC_BtuC-like"/>
</dbReference>
<dbReference type="GO" id="GO:0010043">
    <property type="term" value="P:response to zinc ion"/>
    <property type="evidence" value="ECO:0007669"/>
    <property type="project" value="TreeGrafter"/>
</dbReference>
<comment type="subcellular location">
    <subcellularLocation>
        <location evidence="6">Cell membrane</location>
        <topology evidence="6">Multi-pass membrane protein</topology>
    </subcellularLocation>
    <subcellularLocation>
        <location evidence="1">Membrane</location>
        <topology evidence="1">Multi-pass membrane protein</topology>
    </subcellularLocation>
</comment>
<feature type="transmembrane region" description="Helical" evidence="7">
    <location>
        <begin position="168"/>
        <end position="186"/>
    </location>
</feature>